<evidence type="ECO:0000256" key="1">
    <source>
        <dbReference type="ARBA" id="ARBA00003813"/>
    </source>
</evidence>
<evidence type="ECO:0000256" key="6">
    <source>
        <dbReference type="ARBA" id="ARBA00022763"/>
    </source>
</evidence>
<dbReference type="SMART" id="SM00490">
    <property type="entry name" value="HELICc"/>
    <property type="match status" value="1"/>
</dbReference>
<comment type="catalytic activity">
    <reaction evidence="12 13">
        <text>ATP + H2O = ADP + phosphate + H(+)</text>
        <dbReference type="Rhea" id="RHEA:13065"/>
        <dbReference type="ChEBI" id="CHEBI:15377"/>
        <dbReference type="ChEBI" id="CHEBI:15378"/>
        <dbReference type="ChEBI" id="CHEBI:30616"/>
        <dbReference type="ChEBI" id="CHEBI:43474"/>
        <dbReference type="ChEBI" id="CHEBI:456216"/>
        <dbReference type="EC" id="3.6.4.12"/>
    </reaction>
</comment>
<feature type="domain" description="Helicase ATP-binding" evidence="16">
    <location>
        <begin position="272"/>
        <end position="440"/>
    </location>
</feature>
<dbReference type="GO" id="GO:0016887">
    <property type="term" value="F:ATP hydrolysis activity"/>
    <property type="evidence" value="ECO:0007669"/>
    <property type="project" value="RHEA"/>
</dbReference>
<feature type="compositionally biased region" description="Basic and acidic residues" evidence="15">
    <location>
        <begin position="43"/>
        <end position="53"/>
    </location>
</feature>
<evidence type="ECO:0000259" key="17">
    <source>
        <dbReference type="PROSITE" id="PS51194"/>
    </source>
</evidence>
<dbReference type="InterPro" id="IPR001650">
    <property type="entry name" value="Helicase_C-like"/>
</dbReference>
<dbReference type="PROSITE" id="PS51192">
    <property type="entry name" value="HELICASE_ATP_BIND_1"/>
    <property type="match status" value="1"/>
</dbReference>
<dbReference type="SUPFAM" id="SSF52540">
    <property type="entry name" value="P-loop containing nucleoside triphosphate hydrolases"/>
    <property type="match status" value="1"/>
</dbReference>
<comment type="subcellular location">
    <subcellularLocation>
        <location evidence="2 13">Nucleus</location>
    </subcellularLocation>
</comment>
<dbReference type="FunCoup" id="A0A0D1Z3P8">
    <property type="interactions" value="188"/>
</dbReference>
<dbReference type="FunFam" id="3.40.50.300:FF:000861">
    <property type="entry name" value="Fanconi anemia, complementation group M"/>
    <property type="match status" value="1"/>
</dbReference>
<keyword evidence="14" id="KW-0175">Coiled coil</keyword>
<dbReference type="InterPro" id="IPR039686">
    <property type="entry name" value="FANCM/Mph1-like_ID"/>
</dbReference>
<dbReference type="EC" id="3.6.4.12" evidence="13"/>
<feature type="region of interest" description="Disordered" evidence="15">
    <location>
        <begin position="26"/>
        <end position="64"/>
    </location>
</feature>
<evidence type="ECO:0000256" key="13">
    <source>
        <dbReference type="RuleBase" id="RU367027"/>
    </source>
</evidence>
<keyword evidence="10" id="KW-0234">DNA repair</keyword>
<gene>
    <name evidence="18" type="ORF">PV09_01535</name>
</gene>
<evidence type="ECO:0000256" key="4">
    <source>
        <dbReference type="ARBA" id="ARBA00011390"/>
    </source>
</evidence>
<dbReference type="OrthoDB" id="164902at2759"/>
<dbReference type="InParanoid" id="A0A0D1Z3P8"/>
<dbReference type="PANTHER" id="PTHR14025:SF20">
    <property type="entry name" value="FANCONI ANEMIA GROUP M PROTEIN"/>
    <property type="match status" value="1"/>
</dbReference>
<name>A0A0D1Z3P8_9PEZI</name>
<keyword evidence="6" id="KW-0227">DNA damage</keyword>
<dbReference type="GO" id="GO:0045003">
    <property type="term" value="P:double-strand break repair via synthesis-dependent strand annealing"/>
    <property type="evidence" value="ECO:0007669"/>
    <property type="project" value="TreeGrafter"/>
</dbReference>
<dbReference type="HOGENOM" id="CLU_002513_0_1_1"/>
<feature type="region of interest" description="Disordered" evidence="15">
    <location>
        <begin position="968"/>
        <end position="1028"/>
    </location>
</feature>
<dbReference type="GO" id="GO:0009378">
    <property type="term" value="F:four-way junction helicase activity"/>
    <property type="evidence" value="ECO:0007669"/>
    <property type="project" value="TreeGrafter"/>
</dbReference>
<dbReference type="AlphaFoldDB" id="A0A0D1Z3P8"/>
<dbReference type="PROSITE" id="PS51194">
    <property type="entry name" value="HELICASE_CTER"/>
    <property type="match status" value="1"/>
</dbReference>
<evidence type="ECO:0000256" key="8">
    <source>
        <dbReference type="ARBA" id="ARBA00022806"/>
    </source>
</evidence>
<dbReference type="Gene3D" id="1.20.1320.20">
    <property type="entry name" value="hef helicase domain"/>
    <property type="match status" value="1"/>
</dbReference>
<evidence type="ECO:0000259" key="16">
    <source>
        <dbReference type="PROSITE" id="PS51192"/>
    </source>
</evidence>
<evidence type="ECO:0000256" key="14">
    <source>
        <dbReference type="SAM" id="Coils"/>
    </source>
</evidence>
<dbReference type="CDD" id="cd18801">
    <property type="entry name" value="SF2_C_FANCM_Hef"/>
    <property type="match status" value="1"/>
</dbReference>
<comment type="similarity">
    <text evidence="3 13">Belongs to the DEAD box helicase family. DEAH subfamily. FANCM sub-subfamily.</text>
</comment>
<dbReference type="PANTHER" id="PTHR14025">
    <property type="entry name" value="FANCONI ANEMIA GROUP M FANCM FAMILY MEMBER"/>
    <property type="match status" value="1"/>
</dbReference>
<keyword evidence="19" id="KW-1185">Reference proteome</keyword>
<evidence type="ECO:0000313" key="18">
    <source>
        <dbReference type="EMBL" id="KIW07582.1"/>
    </source>
</evidence>
<dbReference type="GO" id="GO:0005634">
    <property type="term" value="C:nucleus"/>
    <property type="evidence" value="ECO:0007669"/>
    <property type="project" value="UniProtKB-SubCell"/>
</dbReference>
<evidence type="ECO:0000256" key="3">
    <source>
        <dbReference type="ARBA" id="ARBA00009889"/>
    </source>
</evidence>
<reference evidence="18 19" key="1">
    <citation type="submission" date="2015-01" db="EMBL/GenBank/DDBJ databases">
        <title>The Genome Sequence of Ochroconis gallopava CBS43764.</title>
        <authorList>
            <consortium name="The Broad Institute Genomics Platform"/>
            <person name="Cuomo C."/>
            <person name="de Hoog S."/>
            <person name="Gorbushina A."/>
            <person name="Stielow B."/>
            <person name="Teixiera M."/>
            <person name="Abouelleil A."/>
            <person name="Chapman S.B."/>
            <person name="Priest M."/>
            <person name="Young S.K."/>
            <person name="Wortman J."/>
            <person name="Nusbaum C."/>
            <person name="Birren B."/>
        </authorList>
    </citation>
    <scope>NUCLEOTIDE SEQUENCE [LARGE SCALE GENOMIC DNA]</scope>
    <source>
        <strain evidence="18 19">CBS 43764</strain>
    </source>
</reference>
<feature type="domain" description="Helicase C-terminal" evidence="17">
    <location>
        <begin position="613"/>
        <end position="782"/>
    </location>
</feature>
<feature type="compositionally biased region" description="Basic and acidic residues" evidence="15">
    <location>
        <begin position="1133"/>
        <end position="1142"/>
    </location>
</feature>
<dbReference type="InterPro" id="IPR006935">
    <property type="entry name" value="Helicase/UvrB_N"/>
</dbReference>
<keyword evidence="11" id="KW-0539">Nucleus</keyword>
<dbReference type="CDD" id="cd12091">
    <property type="entry name" value="FANCM_ID"/>
    <property type="match status" value="1"/>
</dbReference>
<keyword evidence="9" id="KW-0067">ATP-binding</keyword>
<dbReference type="GO" id="GO:0043138">
    <property type="term" value="F:3'-5' DNA helicase activity"/>
    <property type="evidence" value="ECO:0007669"/>
    <property type="project" value="InterPro"/>
</dbReference>
<dbReference type="GO" id="GO:0005524">
    <property type="term" value="F:ATP binding"/>
    <property type="evidence" value="ECO:0007669"/>
    <property type="project" value="UniProtKB-UniRule"/>
</dbReference>
<dbReference type="RefSeq" id="XP_016217451.1">
    <property type="nucleotide sequence ID" value="XM_016354439.1"/>
</dbReference>
<evidence type="ECO:0000256" key="10">
    <source>
        <dbReference type="ARBA" id="ARBA00023204"/>
    </source>
</evidence>
<dbReference type="Gene3D" id="3.40.50.300">
    <property type="entry name" value="P-loop containing nucleotide triphosphate hydrolases"/>
    <property type="match status" value="2"/>
</dbReference>
<proteinExistence type="inferred from homology"/>
<dbReference type="InterPro" id="IPR027417">
    <property type="entry name" value="P-loop_NTPase"/>
</dbReference>
<feature type="compositionally biased region" description="Basic residues" evidence="15">
    <location>
        <begin position="1082"/>
        <end position="1092"/>
    </location>
</feature>
<dbReference type="EMBL" id="KN847532">
    <property type="protein sequence ID" value="KIW07582.1"/>
    <property type="molecule type" value="Genomic_DNA"/>
</dbReference>
<comment type="function">
    <text evidence="1 13">ATP-dependent DNA helicase involved in DNA damage repair by homologous recombination and in genome maintenance. Capable of unwinding D-loops. Plays a role in limiting crossover recombinants during mitotic DNA double-strand break (DSB) repair. Component of a FANCM-MHF complex which promotes gene conversion at blocked replication forks, probably by reversal of the stalled fork.</text>
</comment>
<evidence type="ECO:0000256" key="2">
    <source>
        <dbReference type="ARBA" id="ARBA00004123"/>
    </source>
</evidence>
<comment type="subunit">
    <text evidence="4 13">Interacts with the MHF histone-fold complex to form the FANCM-MHF complex.</text>
</comment>
<evidence type="ECO:0000256" key="5">
    <source>
        <dbReference type="ARBA" id="ARBA00022741"/>
    </source>
</evidence>
<dbReference type="GeneID" id="27309508"/>
<evidence type="ECO:0000256" key="7">
    <source>
        <dbReference type="ARBA" id="ARBA00022801"/>
    </source>
</evidence>
<dbReference type="VEuPathDB" id="FungiDB:PV09_01535"/>
<organism evidence="18 19">
    <name type="scientific">Verruconis gallopava</name>
    <dbReference type="NCBI Taxonomy" id="253628"/>
    <lineage>
        <taxon>Eukaryota</taxon>
        <taxon>Fungi</taxon>
        <taxon>Dikarya</taxon>
        <taxon>Ascomycota</taxon>
        <taxon>Pezizomycotina</taxon>
        <taxon>Dothideomycetes</taxon>
        <taxon>Pleosporomycetidae</taxon>
        <taxon>Venturiales</taxon>
        <taxon>Sympoventuriaceae</taxon>
        <taxon>Verruconis</taxon>
    </lineage>
</organism>
<evidence type="ECO:0000256" key="12">
    <source>
        <dbReference type="ARBA" id="ARBA00047995"/>
    </source>
</evidence>
<feature type="region of interest" description="Disordered" evidence="15">
    <location>
        <begin position="1064"/>
        <end position="1100"/>
    </location>
</feature>
<dbReference type="STRING" id="253628.A0A0D1Z3P8"/>
<keyword evidence="7" id="KW-0378">Hydrolase</keyword>
<feature type="compositionally biased region" description="Polar residues" evidence="15">
    <location>
        <begin position="1066"/>
        <end position="1081"/>
    </location>
</feature>
<dbReference type="InterPro" id="IPR014001">
    <property type="entry name" value="Helicase_ATP-bd"/>
</dbReference>
<dbReference type="CDD" id="cd18033">
    <property type="entry name" value="DEXDc_FANCM"/>
    <property type="match status" value="1"/>
</dbReference>
<evidence type="ECO:0000313" key="19">
    <source>
        <dbReference type="Proteomes" id="UP000053259"/>
    </source>
</evidence>
<accession>A0A0D1Z3P8</accession>
<dbReference type="Proteomes" id="UP000053259">
    <property type="component" value="Unassembled WGS sequence"/>
</dbReference>
<feature type="compositionally biased region" description="Basic residues" evidence="15">
    <location>
        <begin position="1143"/>
        <end position="1152"/>
    </location>
</feature>
<dbReference type="Pfam" id="PF04851">
    <property type="entry name" value="ResIII"/>
    <property type="match status" value="1"/>
</dbReference>
<feature type="region of interest" description="Disordered" evidence="15">
    <location>
        <begin position="1127"/>
        <end position="1160"/>
    </location>
</feature>
<keyword evidence="8" id="KW-0347">Helicase</keyword>
<dbReference type="Pfam" id="PF00271">
    <property type="entry name" value="Helicase_C"/>
    <property type="match status" value="1"/>
</dbReference>
<evidence type="ECO:0000256" key="11">
    <source>
        <dbReference type="ARBA" id="ARBA00023242"/>
    </source>
</evidence>
<dbReference type="InterPro" id="IPR044749">
    <property type="entry name" value="FANCM_DEXDc"/>
</dbReference>
<dbReference type="GO" id="GO:0000400">
    <property type="term" value="F:four-way junction DNA binding"/>
    <property type="evidence" value="ECO:0007669"/>
    <property type="project" value="TreeGrafter"/>
</dbReference>
<dbReference type="SMART" id="SM00487">
    <property type="entry name" value="DEXDc"/>
    <property type="match status" value="1"/>
</dbReference>
<evidence type="ECO:0000256" key="15">
    <source>
        <dbReference type="SAM" id="MobiDB-lite"/>
    </source>
</evidence>
<keyword evidence="5" id="KW-0547">Nucleotide-binding</keyword>
<feature type="coiled-coil region" evidence="14">
    <location>
        <begin position="558"/>
        <end position="585"/>
    </location>
</feature>
<dbReference type="GO" id="GO:0036297">
    <property type="term" value="P:interstrand cross-link repair"/>
    <property type="evidence" value="ECO:0007669"/>
    <property type="project" value="TreeGrafter"/>
</dbReference>
<evidence type="ECO:0000256" key="9">
    <source>
        <dbReference type="ARBA" id="ARBA00022840"/>
    </source>
</evidence>
<sequence>MSDSELYGLSDDDALLIAATQQVESQAAEVDFVTSPRPRKRQCTQDRFDDRSSEGNIPEDGLLSDDELLESGDVQAESPNRRQRLFHAPRIQANLEHVIISQTQVVPPSQPWQIRGPVWKKPKDMTPEKRCSIASYFTNEQKPESIPRQGHTKNLAQIIATSNSNVSRTNSSVDYSSAFDLTNLPSDAFASSPESRSGTAVGVRAPMNGLRQTTLFGGSNADAPLSQVNKRRNWPLANQDEPPTHHEVDREAMKTWIYPTNLGKIRDYQFNIVHRGLFHNLLVALPTGLGKTFIAATIMLNFYRWTRSAQIIFVAPTKPLVAQQVEACFNIAGIPRSQTTMLTGEVNAGLRAEEWEKKRVFFMTPQTLINDLKTGICDPKRVVLLVIDEAHRATGNYAYVEVVKFIRRFNESFRILALTATPGSEVESVQKVIDGLDIARCEIRTEKSFDIREYVHQKEITKQVFQPNEEMELLFEWFSKVAQPMLDVVNAQNAYYVKDPLKISRYGLLLAQREWSKSNAGRHAGMAVKGMLASAFSVLQSLAFALELLKYYSIKAFYDQLLKMRKEARASKSKYRKQIDESEAMERMMVRLKAWHSDPEFVGHPKLEQVRAEVLQHLIDAGEGANGGERTSTRIEIFSQYRESVEEICRVLKKDAPIVRPHVFVGQSSSEKSEGMTQKKQLEVTQKFKTGEFNVLISTQVGEEGLDIGELDLIICYDSKSSPIRLLQRMGRTGRKREGRVVWLQMEGKEQDDAIKAMDNYEKMQELIASGDRFNFHHDRSRRIVPKDIQPVVDKRAVEIPVENTQRTASDFLPVPTKKGRGKLPKRPPKKFHMPDGVVTGFTNVSRLGQATGILVDEAESIPLLHDVFLSAQQVGDLERLYQSVAGGDDDVIITPPALNKHPVAQRQLRRTNTVKHSTRCKEFVLAMSRIAKIDANTVEEQERNVDAAYLEPEDVGSTLVEERLVKIKDNIPPDESAPRRGRPPGSKNKAVRGGGLARKGKKNKVVGDDISDTEGEPSSGLHTSPVMQVRSQAITLGSADTEESEVEDGYVDSDLEDFVVDDDQPLSQVDSSLPSPSKMLQRQRQKTRRPSRVSLAASSQELPELGALLNCTAVNMQQARQVSVVLEEAEEKSEVEKESKQRGKKTGKRRRIVSDDEDE</sequence>
<protein>
    <recommendedName>
        <fullName evidence="13">ATP-dependent DNA helicase</fullName>
        <ecNumber evidence="13">3.6.4.12</ecNumber>
    </recommendedName>
</protein>